<organism evidence="1">
    <name type="scientific">Tanacetum cinerariifolium</name>
    <name type="common">Dalmatian daisy</name>
    <name type="synonym">Chrysanthemum cinerariifolium</name>
    <dbReference type="NCBI Taxonomy" id="118510"/>
    <lineage>
        <taxon>Eukaryota</taxon>
        <taxon>Viridiplantae</taxon>
        <taxon>Streptophyta</taxon>
        <taxon>Embryophyta</taxon>
        <taxon>Tracheophyta</taxon>
        <taxon>Spermatophyta</taxon>
        <taxon>Magnoliopsida</taxon>
        <taxon>eudicotyledons</taxon>
        <taxon>Gunneridae</taxon>
        <taxon>Pentapetalae</taxon>
        <taxon>asterids</taxon>
        <taxon>campanulids</taxon>
        <taxon>Asterales</taxon>
        <taxon>Asteraceae</taxon>
        <taxon>Asteroideae</taxon>
        <taxon>Anthemideae</taxon>
        <taxon>Anthemidinae</taxon>
        <taxon>Tanacetum</taxon>
    </lineage>
</organism>
<comment type="caution">
    <text evidence="1">The sequence shown here is derived from an EMBL/GenBank/DDBJ whole genome shotgun (WGS) entry which is preliminary data.</text>
</comment>
<gene>
    <name evidence="1" type="ORF">Tci_612972</name>
</gene>
<feature type="non-terminal residue" evidence="1">
    <location>
        <position position="1"/>
    </location>
</feature>
<dbReference type="AlphaFoldDB" id="A0A699JKD9"/>
<sequence length="26" mass="2883">VGFGAVMVFSESLVSLLSDSERRRKL</sequence>
<reference evidence="1" key="1">
    <citation type="journal article" date="2019" name="Sci. Rep.">
        <title>Draft genome of Tanacetum cinerariifolium, the natural source of mosquito coil.</title>
        <authorList>
            <person name="Yamashiro T."/>
            <person name="Shiraishi A."/>
            <person name="Satake H."/>
            <person name="Nakayama K."/>
        </authorList>
    </citation>
    <scope>NUCLEOTIDE SEQUENCE</scope>
</reference>
<accession>A0A699JKD9</accession>
<evidence type="ECO:0000313" key="1">
    <source>
        <dbReference type="EMBL" id="GFA41000.1"/>
    </source>
</evidence>
<proteinExistence type="predicted"/>
<protein>
    <submittedName>
        <fullName evidence="1">Uncharacterized protein</fullName>
    </submittedName>
</protein>
<dbReference type="EMBL" id="BKCJ010419100">
    <property type="protein sequence ID" value="GFA41000.1"/>
    <property type="molecule type" value="Genomic_DNA"/>
</dbReference>
<name>A0A699JKD9_TANCI</name>